<organism evidence="3 4">
    <name type="scientific">Heterodera trifolii</name>
    <dbReference type="NCBI Taxonomy" id="157864"/>
    <lineage>
        <taxon>Eukaryota</taxon>
        <taxon>Metazoa</taxon>
        <taxon>Ecdysozoa</taxon>
        <taxon>Nematoda</taxon>
        <taxon>Chromadorea</taxon>
        <taxon>Rhabditida</taxon>
        <taxon>Tylenchina</taxon>
        <taxon>Tylenchomorpha</taxon>
        <taxon>Tylenchoidea</taxon>
        <taxon>Heteroderidae</taxon>
        <taxon>Heteroderinae</taxon>
        <taxon>Heterodera</taxon>
    </lineage>
</organism>
<keyword evidence="4" id="KW-1185">Reference proteome</keyword>
<evidence type="ECO:0000256" key="1">
    <source>
        <dbReference type="SAM" id="MobiDB-lite"/>
    </source>
</evidence>
<keyword evidence="2" id="KW-1133">Transmembrane helix</keyword>
<proteinExistence type="predicted"/>
<dbReference type="Pfam" id="PF10321">
    <property type="entry name" value="7TM_GPCR_Srt"/>
    <property type="match status" value="2"/>
</dbReference>
<dbReference type="EMBL" id="JBICBT010000397">
    <property type="protein sequence ID" value="KAL3115079.1"/>
    <property type="molecule type" value="Genomic_DNA"/>
</dbReference>
<dbReference type="AlphaFoldDB" id="A0ABD2LIS1"/>
<gene>
    <name evidence="3" type="ORF">niasHT_017923</name>
</gene>
<evidence type="ECO:0000256" key="2">
    <source>
        <dbReference type="SAM" id="Phobius"/>
    </source>
</evidence>
<protein>
    <submittedName>
        <fullName evidence="3">Uncharacterized protein</fullName>
    </submittedName>
</protein>
<feature type="transmembrane region" description="Helical" evidence="2">
    <location>
        <begin position="255"/>
        <end position="280"/>
    </location>
</feature>
<sequence>MELFIFRHAEYERLYNCTDFDIDKIPLEQRQFVPESIGICVLCDIYYMLYVPCIYSIWKHLRDNSCYKVLFYIGVTDLAIMWILGFFAAWLNLRGAVFCSYPTLNYLVGIGVTDRFAQFRPQCVLGTSHFALAVRLLTVRNVLGGVFLKPGIWSSVYFGWFFDPFVGYRSDDRHEFEQPLHPYHNIAVAVLSPSIYLVFVAKLFADVRASRQRFGVVLAEMNAIQKRTFFQVFSVSMINTVTASIYMYMQFYGTFQWLNVLATFAWLHVHGLPPVIYLALNKTIRNDCRMLYMKVFKRNRISQISGGLTTDYNPDRRAGPNLAGTASTRR</sequence>
<dbReference type="Proteomes" id="UP001620626">
    <property type="component" value="Unassembled WGS sequence"/>
</dbReference>
<feature type="transmembrane region" description="Helical" evidence="2">
    <location>
        <begin position="69"/>
        <end position="91"/>
    </location>
</feature>
<name>A0ABD2LIS1_9BILA</name>
<keyword evidence="2" id="KW-0472">Membrane</keyword>
<feature type="transmembrane region" description="Helical" evidence="2">
    <location>
        <begin position="36"/>
        <end position="57"/>
    </location>
</feature>
<feature type="transmembrane region" description="Helical" evidence="2">
    <location>
        <begin position="186"/>
        <end position="207"/>
    </location>
</feature>
<accession>A0ABD2LIS1</accession>
<evidence type="ECO:0000313" key="3">
    <source>
        <dbReference type="EMBL" id="KAL3115079.1"/>
    </source>
</evidence>
<dbReference type="PANTHER" id="PTHR23021">
    <property type="entry name" value="SERPENTINE RECEPTOR, CLASS T"/>
    <property type="match status" value="1"/>
</dbReference>
<feature type="transmembrane region" description="Helical" evidence="2">
    <location>
        <begin position="228"/>
        <end position="249"/>
    </location>
</feature>
<comment type="caution">
    <text evidence="3">The sequence shown here is derived from an EMBL/GenBank/DDBJ whole genome shotgun (WGS) entry which is preliminary data.</text>
</comment>
<dbReference type="SUPFAM" id="SSF81321">
    <property type="entry name" value="Family A G protein-coupled receptor-like"/>
    <property type="match status" value="1"/>
</dbReference>
<reference evidence="3 4" key="1">
    <citation type="submission" date="2024-10" db="EMBL/GenBank/DDBJ databases">
        <authorList>
            <person name="Kim D."/>
        </authorList>
    </citation>
    <scope>NUCLEOTIDE SEQUENCE [LARGE SCALE GENOMIC DNA]</scope>
    <source>
        <strain evidence="3">BH-2024</strain>
    </source>
</reference>
<dbReference type="PANTHER" id="PTHR23021:SF11">
    <property type="entry name" value="SERPENTINE RECEPTOR, CLASS T"/>
    <property type="match status" value="1"/>
</dbReference>
<keyword evidence="2" id="KW-0812">Transmembrane</keyword>
<dbReference type="InterPro" id="IPR019425">
    <property type="entry name" value="7TM_GPCR_serpentine_rcpt_Srt"/>
</dbReference>
<feature type="region of interest" description="Disordered" evidence="1">
    <location>
        <begin position="311"/>
        <end position="330"/>
    </location>
</feature>
<evidence type="ECO:0000313" key="4">
    <source>
        <dbReference type="Proteomes" id="UP001620626"/>
    </source>
</evidence>